<organism evidence="2 3">
    <name type="scientific">Trichomonas vaginalis (strain ATCC PRA-98 / G3)</name>
    <dbReference type="NCBI Taxonomy" id="412133"/>
    <lineage>
        <taxon>Eukaryota</taxon>
        <taxon>Metamonada</taxon>
        <taxon>Parabasalia</taxon>
        <taxon>Trichomonadida</taxon>
        <taxon>Trichomonadidae</taxon>
        <taxon>Trichomonas</taxon>
    </lineage>
</organism>
<feature type="signal peptide" evidence="1">
    <location>
        <begin position="1"/>
        <end position="23"/>
    </location>
</feature>
<keyword evidence="2" id="KW-0012">Acyltransferase</keyword>
<dbReference type="KEGG" id="tva:4754289"/>
<dbReference type="VEuPathDB" id="TrichDB:TVAGG3_0661060"/>
<name>A2FF12_TRIV3</name>
<dbReference type="OMA" id="PLRSHCA"/>
<dbReference type="VEuPathDB" id="TrichDB:TVAG_148680"/>
<dbReference type="InterPro" id="IPR029058">
    <property type="entry name" value="AB_hydrolase_fold"/>
</dbReference>
<dbReference type="Pfam" id="PF02450">
    <property type="entry name" value="LCAT"/>
    <property type="match status" value="1"/>
</dbReference>
<reference evidence="2" key="2">
    <citation type="journal article" date="2007" name="Science">
        <title>Draft genome sequence of the sexually transmitted pathogen Trichomonas vaginalis.</title>
        <authorList>
            <person name="Carlton J.M."/>
            <person name="Hirt R.P."/>
            <person name="Silva J.C."/>
            <person name="Delcher A.L."/>
            <person name="Schatz M."/>
            <person name="Zhao Q."/>
            <person name="Wortman J.R."/>
            <person name="Bidwell S.L."/>
            <person name="Alsmark U.C.M."/>
            <person name="Besteiro S."/>
            <person name="Sicheritz-Ponten T."/>
            <person name="Noel C.J."/>
            <person name="Dacks J.B."/>
            <person name="Foster P.G."/>
            <person name="Simillion C."/>
            <person name="Van de Peer Y."/>
            <person name="Miranda-Saavedra D."/>
            <person name="Barton G.J."/>
            <person name="Westrop G.D."/>
            <person name="Mueller S."/>
            <person name="Dessi D."/>
            <person name="Fiori P.L."/>
            <person name="Ren Q."/>
            <person name="Paulsen I."/>
            <person name="Zhang H."/>
            <person name="Bastida-Corcuera F.D."/>
            <person name="Simoes-Barbosa A."/>
            <person name="Brown M.T."/>
            <person name="Hayes R.D."/>
            <person name="Mukherjee M."/>
            <person name="Okumura C.Y."/>
            <person name="Schneider R."/>
            <person name="Smith A.J."/>
            <person name="Vanacova S."/>
            <person name="Villalvazo M."/>
            <person name="Haas B.J."/>
            <person name="Pertea M."/>
            <person name="Feldblyum T.V."/>
            <person name="Utterback T.R."/>
            <person name="Shu C.L."/>
            <person name="Osoegawa K."/>
            <person name="de Jong P.J."/>
            <person name="Hrdy I."/>
            <person name="Horvathova L."/>
            <person name="Zubacova Z."/>
            <person name="Dolezal P."/>
            <person name="Malik S.B."/>
            <person name="Logsdon J.M. Jr."/>
            <person name="Henze K."/>
            <person name="Gupta A."/>
            <person name="Wang C.C."/>
            <person name="Dunne R.L."/>
            <person name="Upcroft J.A."/>
            <person name="Upcroft P."/>
            <person name="White O."/>
            <person name="Salzberg S.L."/>
            <person name="Tang P."/>
            <person name="Chiu C.-H."/>
            <person name="Lee Y.-S."/>
            <person name="Embley T.M."/>
            <person name="Coombs G.H."/>
            <person name="Mottram J.C."/>
            <person name="Tachezy J."/>
            <person name="Fraser-Liggett C.M."/>
            <person name="Johnson P.J."/>
        </authorList>
    </citation>
    <scope>NUCLEOTIDE SEQUENCE [LARGE SCALE GENOMIC DNA]</scope>
    <source>
        <strain evidence="2">G3</strain>
    </source>
</reference>
<sequence length="395" mass="44800">MIWLFLSTSVSLRPIILVPGTMGSNLVATITNRKTHWYCPKNLNNEEIWVDEEYVIPPIVNCLGDWLTMRYDPTINDAVDQENCKIDIVDFGGVNGMSFIDDIFNSSKLIPYMHEYIKYLQKHGYTVGQDLFGAPFDWRRGLVLGQDHYDKMTKLVEEAYVKNDNQKVVLVGHSLGGYFVHYFLTNKTTADWRAKYIESALLVAPSFGGAGTVVEQLWNGKVSFLRSLGLNKDIMAKLASSIGALYVHLPNINAFQDEVVLIDDAGKSYTAKDAFEALKANGKFRDTPEIAALHTEFYQNQLKPLDVPTFLVYNDRFDTTSGWDAQKGEKLRTDGDSVVNSFGAKYVCNNWKTNKKLLCHNLNSTSYWSTHILMVAKEEYIDLVLQHALDTSWEN</sequence>
<feature type="chain" id="PRO_5002643471" evidence="1">
    <location>
        <begin position="24"/>
        <end position="395"/>
    </location>
</feature>
<dbReference type="eggNOG" id="KOG2369">
    <property type="taxonomic scope" value="Eukaryota"/>
</dbReference>
<dbReference type="RefSeq" id="XP_001309446.1">
    <property type="nucleotide sequence ID" value="XM_001309445.1"/>
</dbReference>
<dbReference type="GO" id="GO:0006629">
    <property type="term" value="P:lipid metabolic process"/>
    <property type="evidence" value="ECO:0000318"/>
    <property type="project" value="GO_Central"/>
</dbReference>
<evidence type="ECO:0000313" key="3">
    <source>
        <dbReference type="Proteomes" id="UP000001542"/>
    </source>
</evidence>
<keyword evidence="2" id="KW-0808">Transferase</keyword>
<dbReference type="InParanoid" id="A2FF12"/>
<evidence type="ECO:0000256" key="1">
    <source>
        <dbReference type="SAM" id="SignalP"/>
    </source>
</evidence>
<protein>
    <submittedName>
        <fullName evidence="2">Lecithin:cholesterol acyltransferase family protein</fullName>
    </submittedName>
</protein>
<dbReference type="PANTHER" id="PTHR11440">
    <property type="entry name" value="LECITHIN-CHOLESTEROL ACYLTRANSFERASE-RELATED"/>
    <property type="match status" value="1"/>
</dbReference>
<dbReference type="OrthoDB" id="190846at2759"/>
<keyword evidence="1" id="KW-0732">Signal</keyword>
<dbReference type="AlphaFoldDB" id="A2FF12"/>
<proteinExistence type="predicted"/>
<keyword evidence="3" id="KW-1185">Reference proteome</keyword>
<accession>A2FF12</accession>
<dbReference type="STRING" id="5722.A2FF12"/>
<dbReference type="InterPro" id="IPR003386">
    <property type="entry name" value="LACT/PDAT_acylTrfase"/>
</dbReference>
<dbReference type="Proteomes" id="UP000001542">
    <property type="component" value="Unassembled WGS sequence"/>
</dbReference>
<evidence type="ECO:0000313" key="2">
    <source>
        <dbReference type="EMBL" id="EAX96516.1"/>
    </source>
</evidence>
<dbReference type="SUPFAM" id="SSF53474">
    <property type="entry name" value="alpha/beta-Hydrolases"/>
    <property type="match status" value="1"/>
</dbReference>
<dbReference type="EMBL" id="DS113755">
    <property type="protein sequence ID" value="EAX96516.1"/>
    <property type="molecule type" value="Genomic_DNA"/>
</dbReference>
<reference evidence="2" key="1">
    <citation type="submission" date="2006-10" db="EMBL/GenBank/DDBJ databases">
        <authorList>
            <person name="Amadeo P."/>
            <person name="Zhao Q."/>
            <person name="Wortman J."/>
            <person name="Fraser-Liggett C."/>
            <person name="Carlton J."/>
        </authorList>
    </citation>
    <scope>NUCLEOTIDE SEQUENCE</scope>
    <source>
        <strain evidence="2">G3</strain>
    </source>
</reference>
<dbReference type="Gene3D" id="3.40.50.1820">
    <property type="entry name" value="alpha/beta hydrolase"/>
    <property type="match status" value="1"/>
</dbReference>
<gene>
    <name evidence="2" type="ORF">TVAG_148680</name>
</gene>
<dbReference type="GO" id="GO:0008374">
    <property type="term" value="F:O-acyltransferase activity"/>
    <property type="evidence" value="ECO:0007669"/>
    <property type="project" value="InterPro"/>
</dbReference>
<dbReference type="SMR" id="A2FF12"/>